<dbReference type="InterPro" id="IPR029095">
    <property type="entry name" value="NarX-like_N"/>
</dbReference>
<dbReference type="GO" id="GO:0004888">
    <property type="term" value="F:transmembrane signaling receptor activity"/>
    <property type="evidence" value="ECO:0007669"/>
    <property type="project" value="InterPro"/>
</dbReference>
<dbReference type="InterPro" id="IPR004090">
    <property type="entry name" value="Chemotax_Me-accpt_rcpt"/>
</dbReference>
<dbReference type="InterPro" id="IPR051310">
    <property type="entry name" value="MCP_chemotaxis"/>
</dbReference>
<dbReference type="Gene3D" id="1.10.287.950">
    <property type="entry name" value="Methyl-accepting chemotaxis protein"/>
    <property type="match status" value="1"/>
</dbReference>
<evidence type="ECO:0000256" key="5">
    <source>
        <dbReference type="ARBA" id="ARBA00023136"/>
    </source>
</evidence>
<dbReference type="GO" id="GO:0007165">
    <property type="term" value="P:signal transduction"/>
    <property type="evidence" value="ECO:0007669"/>
    <property type="project" value="InterPro"/>
</dbReference>
<evidence type="ECO:0000256" key="6">
    <source>
        <dbReference type="ARBA" id="ARBA00029447"/>
    </source>
</evidence>
<dbReference type="SMART" id="SM00304">
    <property type="entry name" value="HAMP"/>
    <property type="match status" value="2"/>
</dbReference>
<dbReference type="Pfam" id="PF00015">
    <property type="entry name" value="MCPsignal"/>
    <property type="match status" value="1"/>
</dbReference>
<protein>
    <submittedName>
        <fullName evidence="11">Methyl-accepting chemotaxis protein</fullName>
    </submittedName>
</protein>
<feature type="domain" description="T-SNARE coiled-coil homology" evidence="9">
    <location>
        <begin position="352"/>
        <end position="414"/>
    </location>
</feature>
<comment type="subcellular location">
    <subcellularLocation>
        <location evidence="1">Membrane</location>
        <topology evidence="1">Multi-pass membrane protein</topology>
    </subcellularLocation>
</comment>
<evidence type="ECO:0000256" key="3">
    <source>
        <dbReference type="ARBA" id="ARBA00022692"/>
    </source>
</evidence>
<keyword evidence="4 7" id="KW-1133">Transmembrane helix</keyword>
<dbReference type="PANTHER" id="PTHR43531:SF11">
    <property type="entry name" value="METHYL-ACCEPTING CHEMOTAXIS PROTEIN 3"/>
    <property type="match status" value="1"/>
</dbReference>
<keyword evidence="5 7" id="KW-0472">Membrane</keyword>
<dbReference type="PROSITE" id="PS50192">
    <property type="entry name" value="T_SNARE"/>
    <property type="match status" value="1"/>
</dbReference>
<proteinExistence type="inferred from homology"/>
<evidence type="ECO:0000259" key="8">
    <source>
        <dbReference type="PROSITE" id="PS50111"/>
    </source>
</evidence>
<dbReference type="EMBL" id="UOFX01000080">
    <property type="protein sequence ID" value="VAX11000.1"/>
    <property type="molecule type" value="Genomic_DNA"/>
</dbReference>
<reference evidence="11" key="1">
    <citation type="submission" date="2018-06" db="EMBL/GenBank/DDBJ databases">
        <authorList>
            <person name="Zhirakovskaya E."/>
        </authorList>
    </citation>
    <scope>NUCLEOTIDE SEQUENCE</scope>
</reference>
<dbReference type="CDD" id="cd06225">
    <property type="entry name" value="HAMP"/>
    <property type="match status" value="1"/>
</dbReference>
<dbReference type="Gene3D" id="6.10.340.10">
    <property type="match status" value="1"/>
</dbReference>
<gene>
    <name evidence="11" type="ORF">MNBD_GAMMA26-1827</name>
</gene>
<accession>A0A3B1BK62</accession>
<dbReference type="InterPro" id="IPR004089">
    <property type="entry name" value="MCPsignal_dom"/>
</dbReference>
<dbReference type="SUPFAM" id="SSF58104">
    <property type="entry name" value="Methyl-accepting chemotaxis protein (MCP) signaling domain"/>
    <property type="match status" value="3"/>
</dbReference>
<dbReference type="AlphaFoldDB" id="A0A3B1BK62"/>
<dbReference type="PROSITE" id="PS50111">
    <property type="entry name" value="CHEMOTAXIS_TRANSDUC_2"/>
    <property type="match status" value="1"/>
</dbReference>
<evidence type="ECO:0000256" key="4">
    <source>
        <dbReference type="ARBA" id="ARBA00022989"/>
    </source>
</evidence>
<comment type="similarity">
    <text evidence="6">Belongs to the methyl-accepting chemotaxis (MCP) protein family.</text>
</comment>
<feature type="domain" description="Methyl-accepting transducer" evidence="8">
    <location>
        <begin position="361"/>
        <end position="583"/>
    </location>
</feature>
<keyword evidence="2" id="KW-0145">Chemotaxis</keyword>
<dbReference type="PANTHER" id="PTHR43531">
    <property type="entry name" value="PROTEIN ICFG"/>
    <property type="match status" value="1"/>
</dbReference>
<dbReference type="GO" id="GO:0006935">
    <property type="term" value="P:chemotaxis"/>
    <property type="evidence" value="ECO:0007669"/>
    <property type="project" value="UniProtKB-KW"/>
</dbReference>
<sequence>MMANKTTMSLNVRLAAMMGVFGLLIVGIVGTTSWVVGAQKLDGSFINVSGRQRMLSQKFTKEFMLAVAERETLASVTAGAGTLKSLANTRKLFNASLEALKTGGQTFADVQMTRSLFLPGTDDLVINAQLTKVGALWDELQGMVDKALEEQHLLDKSELNNQLLQINKQSVAVLGNMHQAVGMFQAGTEQRTALLQTIQFTSLGITAGVFAAVLWYILNFVTRPILNIASVIRRVDADRDLTLQAPVKSMDEVGQMAIAFNDLIASVHEVFTSAMVTAEGVNAGSGNVAKRAAANRERAGQELARAKTSSKVIAEMGTTAGQVSEATQAQLDAAQISQERVVELLEKMQQVSGTAEASDDEVKQTLERVGEMGETGAKVVQTAQSQGEMVAKVTTSINEMVSSMEQMQQAVDKATEFGRSSLDAADEGQNSVAATVEGMGAISESSEQISEIIGVITEIAEQTNLLALNAAVEAARAGAHGRGFAVVADEVGKLAQRSSEAAKEITQLIKDSTANVAEGVKLTEQSQQALVRIDEGGRLNMQAIEEISSATGSLSASAQSVQNLVQELNVLAQEIGAMAGEQGVRRAAAQEALDTLAQYSSQIGKLVIETNESVQFINQQMEGVVSRSNEMTKMTALQTQRSQAVGKLSVESAQAAEQTVKGAGAVLGVTEDLQSQSKSLTKQVQQFKV</sequence>
<evidence type="ECO:0000259" key="10">
    <source>
        <dbReference type="PROSITE" id="PS50885"/>
    </source>
</evidence>
<evidence type="ECO:0000256" key="7">
    <source>
        <dbReference type="SAM" id="Phobius"/>
    </source>
</evidence>
<dbReference type="SMART" id="SM00283">
    <property type="entry name" value="MA"/>
    <property type="match status" value="1"/>
</dbReference>
<dbReference type="Pfam" id="PF00672">
    <property type="entry name" value="HAMP"/>
    <property type="match status" value="1"/>
</dbReference>
<feature type="domain" description="HAMP" evidence="10">
    <location>
        <begin position="219"/>
        <end position="272"/>
    </location>
</feature>
<organism evidence="11">
    <name type="scientific">hydrothermal vent metagenome</name>
    <dbReference type="NCBI Taxonomy" id="652676"/>
    <lineage>
        <taxon>unclassified sequences</taxon>
        <taxon>metagenomes</taxon>
        <taxon>ecological metagenomes</taxon>
    </lineage>
</organism>
<name>A0A3B1BK62_9ZZZZ</name>
<dbReference type="PRINTS" id="PR00260">
    <property type="entry name" value="CHEMTRNSDUCR"/>
</dbReference>
<dbReference type="InterPro" id="IPR000727">
    <property type="entry name" value="T_SNARE_dom"/>
</dbReference>
<dbReference type="GO" id="GO:0005886">
    <property type="term" value="C:plasma membrane"/>
    <property type="evidence" value="ECO:0007669"/>
    <property type="project" value="TreeGrafter"/>
</dbReference>
<dbReference type="InterPro" id="IPR003660">
    <property type="entry name" value="HAMP_dom"/>
</dbReference>
<evidence type="ECO:0000256" key="1">
    <source>
        <dbReference type="ARBA" id="ARBA00004141"/>
    </source>
</evidence>
<evidence type="ECO:0000259" key="9">
    <source>
        <dbReference type="PROSITE" id="PS50192"/>
    </source>
</evidence>
<keyword evidence="3 7" id="KW-0812">Transmembrane</keyword>
<dbReference type="Pfam" id="PF13675">
    <property type="entry name" value="PilJ"/>
    <property type="match status" value="1"/>
</dbReference>
<evidence type="ECO:0000313" key="11">
    <source>
        <dbReference type="EMBL" id="VAX11000.1"/>
    </source>
</evidence>
<evidence type="ECO:0000256" key="2">
    <source>
        <dbReference type="ARBA" id="ARBA00022500"/>
    </source>
</evidence>
<dbReference type="PROSITE" id="PS50885">
    <property type="entry name" value="HAMP"/>
    <property type="match status" value="1"/>
</dbReference>
<feature type="transmembrane region" description="Helical" evidence="7">
    <location>
        <begin position="198"/>
        <end position="218"/>
    </location>
</feature>